<accession>A0AA36EA80</accession>
<proteinExistence type="predicted"/>
<dbReference type="EMBL" id="OX465081">
    <property type="protein sequence ID" value="CAI9288433.1"/>
    <property type="molecule type" value="Genomic_DNA"/>
</dbReference>
<evidence type="ECO:0000256" key="5">
    <source>
        <dbReference type="ARBA" id="ARBA00022737"/>
    </source>
</evidence>
<evidence type="ECO:0000313" key="9">
    <source>
        <dbReference type="Proteomes" id="UP001177003"/>
    </source>
</evidence>
<dbReference type="Pfam" id="PF00560">
    <property type="entry name" value="LRR_1"/>
    <property type="match status" value="4"/>
</dbReference>
<evidence type="ECO:0000256" key="7">
    <source>
        <dbReference type="SAM" id="Phobius"/>
    </source>
</evidence>
<dbReference type="InterPro" id="IPR001611">
    <property type="entry name" value="Leu-rich_rpt"/>
</dbReference>
<dbReference type="PROSITE" id="PS51257">
    <property type="entry name" value="PROKAR_LIPOPROTEIN"/>
    <property type="match status" value="1"/>
</dbReference>
<dbReference type="AlphaFoldDB" id="A0AA36EA80"/>
<keyword evidence="9" id="KW-1185">Reference proteome</keyword>
<keyword evidence="7" id="KW-0812">Transmembrane</keyword>
<organism evidence="8 9">
    <name type="scientific">Lactuca saligna</name>
    <name type="common">Willowleaf lettuce</name>
    <dbReference type="NCBI Taxonomy" id="75948"/>
    <lineage>
        <taxon>Eukaryota</taxon>
        <taxon>Viridiplantae</taxon>
        <taxon>Streptophyta</taxon>
        <taxon>Embryophyta</taxon>
        <taxon>Tracheophyta</taxon>
        <taxon>Spermatophyta</taxon>
        <taxon>Magnoliopsida</taxon>
        <taxon>eudicotyledons</taxon>
        <taxon>Gunneridae</taxon>
        <taxon>Pentapetalae</taxon>
        <taxon>asterids</taxon>
        <taxon>campanulids</taxon>
        <taxon>Asterales</taxon>
        <taxon>Asteraceae</taxon>
        <taxon>Cichorioideae</taxon>
        <taxon>Cichorieae</taxon>
        <taxon>Lactucinae</taxon>
        <taxon>Lactuca</taxon>
    </lineage>
</organism>
<name>A0AA36EA80_LACSI</name>
<comment type="subcellular location">
    <subcellularLocation>
        <location evidence="1">Cell membrane</location>
    </subcellularLocation>
</comment>
<evidence type="ECO:0008006" key="10">
    <source>
        <dbReference type="Google" id="ProtNLM"/>
    </source>
</evidence>
<feature type="transmembrane region" description="Helical" evidence="7">
    <location>
        <begin position="12"/>
        <end position="35"/>
    </location>
</feature>
<dbReference type="SUPFAM" id="SSF52058">
    <property type="entry name" value="L domain-like"/>
    <property type="match status" value="1"/>
</dbReference>
<evidence type="ECO:0000313" key="8">
    <source>
        <dbReference type="EMBL" id="CAI9288433.1"/>
    </source>
</evidence>
<dbReference type="InterPro" id="IPR032675">
    <property type="entry name" value="LRR_dom_sf"/>
</dbReference>
<dbReference type="InterPro" id="IPR052941">
    <property type="entry name" value="StomDev_PlantInt_Reg"/>
</dbReference>
<evidence type="ECO:0000256" key="6">
    <source>
        <dbReference type="ARBA" id="ARBA00023136"/>
    </source>
</evidence>
<keyword evidence="7" id="KW-1133">Transmembrane helix</keyword>
<dbReference type="GO" id="GO:0005886">
    <property type="term" value="C:plasma membrane"/>
    <property type="evidence" value="ECO:0007669"/>
    <property type="project" value="UniProtKB-SubCell"/>
</dbReference>
<dbReference type="PANTHER" id="PTHR48004">
    <property type="entry name" value="OS01G0149700 PROTEIN"/>
    <property type="match status" value="1"/>
</dbReference>
<dbReference type="PANTHER" id="PTHR48004:SF59">
    <property type="entry name" value="LEUCINE-RICH REPEAT-CONTAINING N-TERMINAL PLANT-TYPE DOMAIN-CONTAINING PROTEIN"/>
    <property type="match status" value="1"/>
</dbReference>
<dbReference type="Pfam" id="PF13855">
    <property type="entry name" value="LRR_8"/>
    <property type="match status" value="1"/>
</dbReference>
<reference evidence="8" key="1">
    <citation type="submission" date="2023-04" db="EMBL/GenBank/DDBJ databases">
        <authorList>
            <person name="Vijverberg K."/>
            <person name="Xiong W."/>
            <person name="Schranz E."/>
        </authorList>
    </citation>
    <scope>NUCLEOTIDE SEQUENCE</scope>
</reference>
<dbReference type="FunFam" id="3.80.10.10:FF:000299">
    <property type="entry name" value="Piriformospora indica-insensitive protein 2"/>
    <property type="match status" value="1"/>
</dbReference>
<protein>
    <recommendedName>
        <fullName evidence="10">Leucine-rich repeat-containing N-terminal plant-type domain-containing protein</fullName>
    </recommendedName>
</protein>
<keyword evidence="2" id="KW-1003">Cell membrane</keyword>
<keyword evidence="5" id="KW-0677">Repeat</keyword>
<evidence type="ECO:0000256" key="4">
    <source>
        <dbReference type="ARBA" id="ARBA00022729"/>
    </source>
</evidence>
<dbReference type="Gene3D" id="3.80.10.10">
    <property type="entry name" value="Ribonuclease Inhibitor"/>
    <property type="match status" value="1"/>
</dbReference>
<keyword evidence="4" id="KW-0732">Signal</keyword>
<keyword evidence="3" id="KW-0433">Leucine-rich repeat</keyword>
<keyword evidence="6 7" id="KW-0472">Membrane</keyword>
<evidence type="ECO:0000256" key="2">
    <source>
        <dbReference type="ARBA" id="ARBA00022475"/>
    </source>
</evidence>
<evidence type="ECO:0000256" key="3">
    <source>
        <dbReference type="ARBA" id="ARBA00022614"/>
    </source>
</evidence>
<gene>
    <name evidence="8" type="ORF">LSALG_LOCUS27733</name>
</gene>
<sequence>MHFSAHRISQLSMAFSFSIYAFSFLMFVVACFTIGNSQPMLNSVEQESVYRVLESLNSDVPWRSLFPDDLCSSAPHGVVCDYASVTGTLNIVELSFGYVSDFNSNPTCSPSSTLLDPLLFSSFPHLRKLFFYKCFTQQPVSLPDLSWVGSGLEELVFINNPTLSGSLSDNIGNMTSLRRLIITGTKVSGKIPVGFGELTNLEEATLSRNSFTGEIPENVSNLKKLKVLDLSQNGFSGNVPGTIGGLENLLKLDLSSNYFSGEIPETMKGLRVLEFLDLSDNRLVGGGVPLFLSEMSKLKGVYLSGNELGGVIPDIWEKLRGINGIGLSRVGLVGGIPVSMGVFLGNLSYLGLDNNKLTGGVPKEFEKLELLCELNLNNNNLSGKVPFSVGFMGKIGGKLRLEGNSELCVDEGVINTFYKVKICNEVENPRSALVYGYGISSSSRVGDGTCCWVLILVWVAVNLLW</sequence>
<evidence type="ECO:0000256" key="1">
    <source>
        <dbReference type="ARBA" id="ARBA00004236"/>
    </source>
</evidence>
<dbReference type="Proteomes" id="UP001177003">
    <property type="component" value="Chromosome 5"/>
</dbReference>